<dbReference type="PRINTS" id="PR00106">
    <property type="entry name" value="DNAPOLB"/>
</dbReference>
<dbReference type="VEuPathDB" id="TriTrypDB:Lsey_0174_0100"/>
<dbReference type="SUPFAM" id="SSF56672">
    <property type="entry name" value="DNA/RNA polymerases"/>
    <property type="match status" value="1"/>
</dbReference>
<feature type="region of interest" description="Disordered" evidence="6">
    <location>
        <begin position="908"/>
        <end position="933"/>
    </location>
</feature>
<dbReference type="EMBL" id="LJSK01000174">
    <property type="protein sequence ID" value="KPI85649.1"/>
    <property type="molecule type" value="Genomic_DNA"/>
</dbReference>
<evidence type="ECO:0000256" key="5">
    <source>
        <dbReference type="ARBA" id="ARBA00022932"/>
    </source>
</evidence>
<dbReference type="InterPro" id="IPR006134">
    <property type="entry name" value="DNA-dir_DNA_pol_B_multi_dom"/>
</dbReference>
<gene>
    <name evidence="8" type="ORF">ABL78_5299</name>
</gene>
<feature type="compositionally biased region" description="Basic and acidic residues" evidence="6">
    <location>
        <begin position="1289"/>
        <end position="1299"/>
    </location>
</feature>
<comment type="caution">
    <text evidence="8">The sequence shown here is derived from an EMBL/GenBank/DDBJ whole genome shotgun (WGS) entry which is preliminary data.</text>
</comment>
<feature type="domain" description="DNA-directed DNA polymerase family B multifunctional" evidence="7">
    <location>
        <begin position="2257"/>
        <end position="2718"/>
    </location>
</feature>
<dbReference type="InterPro" id="IPR036397">
    <property type="entry name" value="RNaseH_sf"/>
</dbReference>
<feature type="region of interest" description="Disordered" evidence="6">
    <location>
        <begin position="594"/>
        <end position="619"/>
    </location>
</feature>
<feature type="region of interest" description="Disordered" evidence="6">
    <location>
        <begin position="1255"/>
        <end position="1477"/>
    </location>
</feature>
<dbReference type="Proteomes" id="UP000038009">
    <property type="component" value="Unassembled WGS sequence"/>
</dbReference>
<dbReference type="OMA" id="DNLSYTR"/>
<feature type="compositionally biased region" description="Basic and acidic residues" evidence="6">
    <location>
        <begin position="415"/>
        <end position="424"/>
    </location>
</feature>
<keyword evidence="9" id="KW-1185">Reference proteome</keyword>
<evidence type="ECO:0000256" key="1">
    <source>
        <dbReference type="ARBA" id="ARBA00005755"/>
    </source>
</evidence>
<feature type="compositionally biased region" description="Polar residues" evidence="6">
    <location>
        <begin position="1448"/>
        <end position="1457"/>
    </location>
</feature>
<dbReference type="Gene3D" id="1.10.287.690">
    <property type="entry name" value="Helix hairpin bin"/>
    <property type="match status" value="1"/>
</dbReference>
<feature type="region of interest" description="Disordered" evidence="6">
    <location>
        <begin position="1959"/>
        <end position="1979"/>
    </location>
</feature>
<dbReference type="PROSITE" id="PS00116">
    <property type="entry name" value="DNA_POLYMERASE_B"/>
    <property type="match status" value="1"/>
</dbReference>
<dbReference type="SUPFAM" id="SSF53098">
    <property type="entry name" value="Ribonuclease H-like"/>
    <property type="match status" value="2"/>
</dbReference>
<keyword evidence="5" id="KW-0239">DNA-directed DNA polymerase</keyword>
<dbReference type="GO" id="GO:0042276">
    <property type="term" value="P:error-prone translesion synthesis"/>
    <property type="evidence" value="ECO:0007669"/>
    <property type="project" value="TreeGrafter"/>
</dbReference>
<protein>
    <recommendedName>
        <fullName evidence="2">DNA-directed DNA polymerase</fullName>
        <ecNumber evidence="2">2.7.7.7</ecNumber>
    </recommendedName>
</protein>
<dbReference type="Gene3D" id="3.30.342.10">
    <property type="entry name" value="DNA Polymerase, chain B, domain 1"/>
    <property type="match status" value="1"/>
</dbReference>
<proteinExistence type="inferred from homology"/>
<dbReference type="Gene3D" id="3.30.420.10">
    <property type="entry name" value="Ribonuclease H-like superfamily/Ribonuclease H"/>
    <property type="match status" value="2"/>
</dbReference>
<dbReference type="Gene3D" id="1.10.132.60">
    <property type="entry name" value="DNA polymerase family B, C-terminal domain"/>
    <property type="match status" value="1"/>
</dbReference>
<dbReference type="OrthoDB" id="2414538at2759"/>
<dbReference type="InterPro" id="IPR006172">
    <property type="entry name" value="DNA-dir_DNA_pol_B"/>
</dbReference>
<dbReference type="SMART" id="SM00486">
    <property type="entry name" value="POLBc"/>
    <property type="match status" value="1"/>
</dbReference>
<evidence type="ECO:0000256" key="3">
    <source>
        <dbReference type="ARBA" id="ARBA00022679"/>
    </source>
</evidence>
<evidence type="ECO:0000256" key="6">
    <source>
        <dbReference type="SAM" id="MobiDB-lite"/>
    </source>
</evidence>
<feature type="compositionally biased region" description="Basic and acidic residues" evidence="6">
    <location>
        <begin position="770"/>
        <end position="779"/>
    </location>
</feature>
<evidence type="ECO:0000259" key="7">
    <source>
        <dbReference type="Pfam" id="PF00136"/>
    </source>
</evidence>
<feature type="region of interest" description="Disordered" evidence="6">
    <location>
        <begin position="837"/>
        <end position="859"/>
    </location>
</feature>
<dbReference type="PANTHER" id="PTHR45812">
    <property type="entry name" value="DNA POLYMERASE ZETA CATALYTIC SUBUNIT"/>
    <property type="match status" value="1"/>
</dbReference>
<dbReference type="GO" id="GO:0000166">
    <property type="term" value="F:nucleotide binding"/>
    <property type="evidence" value="ECO:0007669"/>
    <property type="project" value="InterPro"/>
</dbReference>
<feature type="region of interest" description="Disordered" evidence="6">
    <location>
        <begin position="51"/>
        <end position="77"/>
    </location>
</feature>
<feature type="compositionally biased region" description="Low complexity" evidence="6">
    <location>
        <begin position="51"/>
        <end position="63"/>
    </location>
</feature>
<dbReference type="EC" id="2.7.7.7" evidence="2"/>
<sequence length="3145" mass="340768">MYFQVVTISHSLERPQEELGDATLSPVFRRVSLRCPVLHLFGYVHIPSADTSPHAAPTSSAAAVGSLDRNSGGLHGHSVEPLATLLERATSDGTPKAPPSSSFTGAQRHESLGLTSPSPKLAARSARVVKPSEECEQAATLHNSESVDLALANAGGFSREAVRSSTLLRSRYTQRRACLHVHGVYPSLLLPQYDRSVSADQLAAQLETVVIRLLSKQGVAVAGQQLVHDARIVHRYNVYGYRPHAYAFYLVELIDPNMLQRVVDILQNTRDVGGRQWQLYDAHMKYHTKFMVRWHINGVAPFALPVQRCHVRLPTAVEMRPHFAPFFSDGRSSLDKGTRLKLSFEEHRRRHDQSGDCHEGLGGSQHAGLHFLRVWRPDELGRLTTAEVEMDVCARDLRESDDGDPTAVDGGPRASSKDKGEGDAAPRSSASAGDNLSYTRRVIRQYFKEHGVPDALRVADTIAMERHLQATGPLSCVPDKGSASAPATLMRYGYVTQIQRADPAVRWMRHRMLEYLEQRCASAAAAASVLVEATSANPPKWEAGDGGPMEPLPPSSDALLHCATVPLGGVVRMATAEQLREQRAVRAQMVAEYSKPGGRDRQGHDHRRHATEQADAGGRALVPAQTGMGAGAILAGDTVLPNFLGYGASRHHDSNSGKTSGDVRYIGFSSDSLQLSSSQDTPPQPLVNAVPAWAARKTETTSGLDAVPQAWLRGISVEDIKEVEMASTQDLMAALAARSSASLMAAEADRQPSVPELPMQQSAEQANGRAESKGEEGVAVRDTACSSSVPLSKQLIKPKLFSLERAAPLMLKRAAEATAPAPVLGASNVVEYKRAASQASSSPSSASSSWSLGSSPIRGEGEDTVAVLTGARKGRCSQAKSSLDTPLNAIAHKTQLPLQVAELASAERLPAQPEPQPPGLSRGNDDDEGPQRDLLTQNLRPLSAASHHPLPHDDLEERCSSARPSLRCLSGGMCAAAGCTPLLFSSSEEGDQRRRREADAARSALCCSSPTAWRHAATQHAVGDCVAFVQVRQPHRQEQRAPNTSTLHEVDDAAVCEVLAVARVAKLSTDTVDLQWFVTLGETHLAEEEATLVRRGAWVRRRRSMNVPLTPRNRRACLSDDPFRLGEMLLSDAVDTVPASVLEAAPQSALIYAAAHSAPTQRLPVEHHALDSSVGVANGPLTTHKAPYQMLQCESQGRAVYVWPVHCYVDFHAYESCDSNGQHQPSGLPPLRITCRYEYVMQARVLTAAAPDLFSSSTARSGPRPPASRDRFFAETPARRLRSSAARTEAPHAHERLSEEGEDVLPRSSGSRVWRRSSMQRRSTRVLFTQPERLTPFGGGDSDLDGGGGCVPLSSTARLGMGGASGGSELGISERGEGDAQQAPTLDKGDAEEGEGEDTLLFPSSPSSSNSSVDTAPRQRWGMRAESRKRICLEAVGPRRSPSEHPSQHQARRSQLLQRDGETGVAAPHSHPHGPKRYRVSTLLMPTLSFMVGAVRVQRSVHAGTRRGAEEAPDQEQRRWRRPSAALEAEGAQEKRKSGVVMGPAAPFECARFSGDVGRLGGTLKDAQPDHDITCPNEVVNEEAEGDVLIQSFASSSSPTQYTVRDTADVVRDTPTSPSSVLSVHTDAASEASSVEAVGAVTASQHTFLQLFQHPSATGKAQRMRGTVLQAGGSLCSAVDSVPRLFCVTASSNSGGERANRFLSPQSRSPQHMFANSDVRMRVSAVTWPYMAPTAPGEMNSEGKLHYERVEEPAKLSKTATHLSPSTAEGKAATVASDAAPLARAKAPAFHEKKSASRAPRLSLSSTQQPQHYLQCALRVQYIEVLLNRRPGEARMSTSDVLAVALGQASTATDSSIGVRIFCVASAHTVKEVGVRKTRPTAAASTSLPELRLHGLCTPVHVVTVPDEAALLACVQVEIAAYDPDLLLSWEGCKYGLGFLALRYRAVLQRSLAADLSRMQPHHGYQPRPAPQSPHAEVHPTAKAIDVDSGGSGGGFSHAAGSVMPDPGHLDVPQEASETAPDEAHVVCSTTDGTLREASRRSALPAAPPLMVQQAPSSASSSVSSAVLNDFDRDAYNEDDADDVDAQGGGGAHAGFWAPNGGGTVRAGGWHPKGKSDGLQQQQRQWRRGGERAGASAAATTAAGDSAAAVAAYSKRFGAGVHITGRICASLGRSLRKDVKMPSYSLPVVHAELFGQPLPYFTDTYLADLFDSTADPGDRQAVLRYLTTRVVAPHRIACKLHWFTKLMEFSRMYGVLAEEVLTRGSQFRVEATLLRFAYRAKYAMLSPSLLQVHRQPRIECIPLVMQPKADLYRREDPIVVLDFRSLYPSIIIAYNLCYSTCLGMVQPTAHGRLGVLPNFKQSDSLLAELLPDDGIQRGSVVFTPNGAMFADPGTRVGLLPQMVQAVLDTRFEVQAALRHIAGPTGDTAMQQRLQEQQLALKMLANVTYGYTAASFTGRMPCVDLAEAIVSLGRQTLERAVALIHSTAAWKAEVVYGDTDSLFVRLHGRTLPEAFAIGQQMADAVTESNPSPIRLQFEKIVSPCLLLVKKRYAGYMWTSPTQPSPTFFAKGIEVVRRDQCPATVRIVRRMLRLLFDGCSAATLKHAYYSEMEKLVSGTVNPLHCIFRCAVRLDRYGHSGSGHLPLAARFALKQMEQDVAETPYWGERLSYVVVRSTRSIDNLTDQVLHPAHLLYLQDTHSLDTSYYITRHINSSLDRMFYLVGISVAQWYRLMPRRRTAHAALLNLPTFMKAQERLEKAPAGSHPPSAPPPLPAFISAPQHRRRIESCDAAQGDQLRLVAQLALQMQQLLREATNPLLEHRRGARRPTAVELIGTEDETRHSAHLPSPSPVDVDDSARSTVHELVDVEQLMATQRARSSAAVATAAEEEIKQSHVALPPHPPLRRQRDSDVNAGKRSITLDAFYPRTLCVVCEKAVVSLDDVRRQREVLQRFDRTLGDRASEAEAGDGGGAGRGPVACKRGGTHAEAAGGMQPDVRAASPSRPLFLPPICTRCWSDPSLLFLQVQERCRRLGRQLATLQHICANCIGSGGDWGPPAQALYETLTPDMEDMDAFSSVQMGNCRHTNAAQPYSVGSVSRHLLAAAQLSPRGVPQGCVSIDCAVGFEKRWVTAQWQQWQALQQFLWRVL</sequence>
<evidence type="ECO:0000256" key="2">
    <source>
        <dbReference type="ARBA" id="ARBA00012417"/>
    </source>
</evidence>
<evidence type="ECO:0000313" key="9">
    <source>
        <dbReference type="Proteomes" id="UP000038009"/>
    </source>
</evidence>
<keyword evidence="3" id="KW-0808">Transferase</keyword>
<dbReference type="CDD" id="cd05534">
    <property type="entry name" value="POLBc_zeta"/>
    <property type="match status" value="1"/>
</dbReference>
<evidence type="ECO:0000256" key="4">
    <source>
        <dbReference type="ARBA" id="ARBA00022695"/>
    </source>
</evidence>
<reference evidence="8 9" key="1">
    <citation type="journal article" date="2015" name="PLoS Pathog.">
        <title>Leptomonas seymouri: Adaptations to the Dixenous Life Cycle Analyzed by Genome Sequencing, Transcriptome Profiling and Co-infection with Leishmania donovani.</title>
        <authorList>
            <person name="Kraeva N."/>
            <person name="Butenko A."/>
            <person name="Hlavacova J."/>
            <person name="Kostygov A."/>
            <person name="Myskova J."/>
            <person name="Grybchuk D."/>
            <person name="Lestinova T."/>
            <person name="Votypka J."/>
            <person name="Volf P."/>
            <person name="Opperdoes F."/>
            <person name="Flegontov P."/>
            <person name="Lukes J."/>
            <person name="Yurchenko V."/>
        </authorList>
    </citation>
    <scope>NUCLEOTIDE SEQUENCE [LARGE SCALE GENOMIC DNA]</scope>
    <source>
        <strain evidence="8 9">ATCC 30220</strain>
    </source>
</reference>
<feature type="compositionally biased region" description="Low complexity" evidence="6">
    <location>
        <begin position="1403"/>
        <end position="1412"/>
    </location>
</feature>
<feature type="compositionally biased region" description="Basic and acidic residues" evidence="6">
    <location>
        <begin position="1423"/>
        <end position="1432"/>
    </location>
</feature>
<dbReference type="GO" id="GO:0000724">
    <property type="term" value="P:double-strand break repair via homologous recombination"/>
    <property type="evidence" value="ECO:0007669"/>
    <property type="project" value="TreeGrafter"/>
</dbReference>
<dbReference type="GO" id="GO:0003887">
    <property type="term" value="F:DNA-directed DNA polymerase activity"/>
    <property type="evidence" value="ECO:0007669"/>
    <property type="project" value="UniProtKB-KW"/>
</dbReference>
<feature type="region of interest" description="Disordered" evidence="6">
    <location>
        <begin position="396"/>
        <end position="433"/>
    </location>
</feature>
<feature type="compositionally biased region" description="Gly residues" evidence="6">
    <location>
        <begin position="1337"/>
        <end position="1350"/>
    </location>
</feature>
<dbReference type="Pfam" id="PF00136">
    <property type="entry name" value="DNA_pol_B"/>
    <property type="match status" value="1"/>
</dbReference>
<organism evidence="8 9">
    <name type="scientific">Leptomonas seymouri</name>
    <dbReference type="NCBI Taxonomy" id="5684"/>
    <lineage>
        <taxon>Eukaryota</taxon>
        <taxon>Discoba</taxon>
        <taxon>Euglenozoa</taxon>
        <taxon>Kinetoplastea</taxon>
        <taxon>Metakinetoplastina</taxon>
        <taxon>Trypanosomatida</taxon>
        <taxon>Trypanosomatidae</taxon>
        <taxon>Leishmaniinae</taxon>
        <taxon>Leptomonas</taxon>
    </lineage>
</organism>
<dbReference type="InterPro" id="IPR043502">
    <property type="entry name" value="DNA/RNA_pol_sf"/>
</dbReference>
<feature type="region of interest" description="Disordered" evidence="6">
    <location>
        <begin position="746"/>
        <end position="784"/>
    </location>
</feature>
<feature type="region of interest" description="Disordered" evidence="6">
    <location>
        <begin position="2833"/>
        <end position="2855"/>
    </location>
</feature>
<dbReference type="PANTHER" id="PTHR45812:SF1">
    <property type="entry name" value="DNA POLYMERASE ZETA CATALYTIC SUBUNIT"/>
    <property type="match status" value="1"/>
</dbReference>
<feature type="region of interest" description="Disordered" evidence="6">
    <location>
        <begin position="1502"/>
        <end position="1540"/>
    </location>
</feature>
<dbReference type="GO" id="GO:0016035">
    <property type="term" value="C:zeta DNA polymerase complex"/>
    <property type="evidence" value="ECO:0007669"/>
    <property type="project" value="InterPro"/>
</dbReference>
<dbReference type="InterPro" id="IPR012337">
    <property type="entry name" value="RNaseH-like_sf"/>
</dbReference>
<dbReference type="InterPro" id="IPR042087">
    <property type="entry name" value="DNA_pol_B_thumb"/>
</dbReference>
<dbReference type="InterPro" id="IPR017964">
    <property type="entry name" value="DNA-dir_DNA_pol_B_CS"/>
</dbReference>
<feature type="compositionally biased region" description="Basic residues" evidence="6">
    <location>
        <begin position="1313"/>
        <end position="1324"/>
    </location>
</feature>
<dbReference type="InterPro" id="IPR023211">
    <property type="entry name" value="DNA_pol_palm_dom_sf"/>
</dbReference>
<feature type="compositionally biased region" description="Low complexity" evidence="6">
    <location>
        <begin position="837"/>
        <end position="855"/>
    </location>
</feature>
<name>A0A0N0P4S6_LEPSE</name>
<keyword evidence="4" id="KW-0548">Nucleotidyltransferase</keyword>
<feature type="compositionally biased region" description="Basic and acidic residues" evidence="6">
    <location>
        <begin position="1507"/>
        <end position="1518"/>
    </location>
</feature>
<feature type="compositionally biased region" description="Gly residues" evidence="6">
    <location>
        <begin position="1360"/>
        <end position="1369"/>
    </location>
</feature>
<dbReference type="GO" id="GO:0003677">
    <property type="term" value="F:DNA binding"/>
    <property type="evidence" value="ECO:0007669"/>
    <property type="project" value="InterPro"/>
</dbReference>
<dbReference type="Gene3D" id="3.90.1600.10">
    <property type="entry name" value="Palm domain of DNA polymerase"/>
    <property type="match status" value="1"/>
</dbReference>
<evidence type="ECO:0000313" key="8">
    <source>
        <dbReference type="EMBL" id="KPI85649.1"/>
    </source>
</evidence>
<comment type="similarity">
    <text evidence="1">Belongs to the DNA polymerase type-B family.</text>
</comment>
<accession>A0A0N0P4S6</accession>
<dbReference type="GO" id="GO:0005634">
    <property type="term" value="C:nucleus"/>
    <property type="evidence" value="ECO:0007669"/>
    <property type="project" value="TreeGrafter"/>
</dbReference>
<dbReference type="InterPro" id="IPR030559">
    <property type="entry name" value="PolZ_Rev3"/>
</dbReference>
<feature type="region of interest" description="Disordered" evidence="6">
    <location>
        <begin position="2109"/>
        <end position="2138"/>
    </location>
</feature>
<feature type="region of interest" description="Disordered" evidence="6">
    <location>
        <begin position="90"/>
        <end position="122"/>
    </location>
</feature>